<name>A0A8K0T0P6_9HYPO</name>
<comment type="caution">
    <text evidence="2">The sequence shown here is derived from an EMBL/GenBank/DDBJ whole genome shotgun (WGS) entry which is preliminary data.</text>
</comment>
<evidence type="ECO:0000313" key="3">
    <source>
        <dbReference type="Proteomes" id="UP000813444"/>
    </source>
</evidence>
<dbReference type="AlphaFoldDB" id="A0A8K0T0P6"/>
<accession>A0A8K0T0P6</accession>
<reference evidence="2" key="1">
    <citation type="journal article" date="2021" name="Nat. Commun.">
        <title>Genetic determinants of endophytism in the Arabidopsis root mycobiome.</title>
        <authorList>
            <person name="Mesny F."/>
            <person name="Miyauchi S."/>
            <person name="Thiergart T."/>
            <person name="Pickel B."/>
            <person name="Atanasova L."/>
            <person name="Karlsson M."/>
            <person name="Huettel B."/>
            <person name="Barry K.W."/>
            <person name="Haridas S."/>
            <person name="Chen C."/>
            <person name="Bauer D."/>
            <person name="Andreopoulos W."/>
            <person name="Pangilinan J."/>
            <person name="LaButti K."/>
            <person name="Riley R."/>
            <person name="Lipzen A."/>
            <person name="Clum A."/>
            <person name="Drula E."/>
            <person name="Henrissat B."/>
            <person name="Kohler A."/>
            <person name="Grigoriev I.V."/>
            <person name="Martin F.M."/>
            <person name="Hacquard S."/>
        </authorList>
    </citation>
    <scope>NUCLEOTIDE SEQUENCE</scope>
    <source>
        <strain evidence="2">MPI-CAGE-CH-0235</strain>
    </source>
</reference>
<organism evidence="2 3">
    <name type="scientific">Stachybotrys elegans</name>
    <dbReference type="NCBI Taxonomy" id="80388"/>
    <lineage>
        <taxon>Eukaryota</taxon>
        <taxon>Fungi</taxon>
        <taxon>Dikarya</taxon>
        <taxon>Ascomycota</taxon>
        <taxon>Pezizomycotina</taxon>
        <taxon>Sordariomycetes</taxon>
        <taxon>Hypocreomycetidae</taxon>
        <taxon>Hypocreales</taxon>
        <taxon>Stachybotryaceae</taxon>
        <taxon>Stachybotrys</taxon>
    </lineage>
</organism>
<dbReference type="EMBL" id="JAGPNK010000001">
    <property type="protein sequence ID" value="KAH7329570.1"/>
    <property type="molecule type" value="Genomic_DNA"/>
</dbReference>
<feature type="compositionally biased region" description="Polar residues" evidence="1">
    <location>
        <begin position="170"/>
        <end position="193"/>
    </location>
</feature>
<evidence type="ECO:0000256" key="1">
    <source>
        <dbReference type="SAM" id="MobiDB-lite"/>
    </source>
</evidence>
<proteinExistence type="predicted"/>
<dbReference type="Proteomes" id="UP000813444">
    <property type="component" value="Unassembled WGS sequence"/>
</dbReference>
<gene>
    <name evidence="2" type="ORF">B0I35DRAFT_47430</name>
</gene>
<feature type="region of interest" description="Disordered" evidence="1">
    <location>
        <begin position="166"/>
        <end position="202"/>
    </location>
</feature>
<keyword evidence="3" id="KW-1185">Reference proteome</keyword>
<sequence>MPCTRLLARPGAYSILHDKENKNKPGMTLRSPIVYINPRPLNSFPFISPFDFFQPRLQQPKGPPASISSRFMSRRDRGCLQVGSLSRPLPGTAWQPSRAQRKRSLLGPGLQFLDIGLVPARHLFHFLVMGSRFLHDEYSPSASAKTVPPAPWQPWCLPSIASRRRRQERQIVTTSQSHSNSIDSLACPNTSSAEEMRKTYKP</sequence>
<protein>
    <submittedName>
        <fullName evidence="2">Uncharacterized protein</fullName>
    </submittedName>
</protein>
<evidence type="ECO:0000313" key="2">
    <source>
        <dbReference type="EMBL" id="KAH7329570.1"/>
    </source>
</evidence>